<comment type="caution">
    <text evidence="1">The sequence shown here is derived from an EMBL/GenBank/DDBJ whole genome shotgun (WGS) entry which is preliminary data.</text>
</comment>
<gene>
    <name evidence="1" type="ORF">Tsubulata_007786</name>
</gene>
<protein>
    <submittedName>
        <fullName evidence="1">Uncharacterized protein</fullName>
    </submittedName>
</protein>
<keyword evidence="2" id="KW-1185">Reference proteome</keyword>
<dbReference type="Proteomes" id="UP001141552">
    <property type="component" value="Unassembled WGS sequence"/>
</dbReference>
<name>A0A9Q0JB23_9ROSI</name>
<evidence type="ECO:0000313" key="1">
    <source>
        <dbReference type="EMBL" id="KAJ4834929.1"/>
    </source>
</evidence>
<organism evidence="1 2">
    <name type="scientific">Turnera subulata</name>
    <dbReference type="NCBI Taxonomy" id="218843"/>
    <lineage>
        <taxon>Eukaryota</taxon>
        <taxon>Viridiplantae</taxon>
        <taxon>Streptophyta</taxon>
        <taxon>Embryophyta</taxon>
        <taxon>Tracheophyta</taxon>
        <taxon>Spermatophyta</taxon>
        <taxon>Magnoliopsida</taxon>
        <taxon>eudicotyledons</taxon>
        <taxon>Gunneridae</taxon>
        <taxon>Pentapetalae</taxon>
        <taxon>rosids</taxon>
        <taxon>fabids</taxon>
        <taxon>Malpighiales</taxon>
        <taxon>Passifloraceae</taxon>
        <taxon>Turnera</taxon>
    </lineage>
</organism>
<proteinExistence type="predicted"/>
<reference evidence="1" key="1">
    <citation type="submission" date="2022-02" db="EMBL/GenBank/DDBJ databases">
        <authorList>
            <person name="Henning P.M."/>
            <person name="McCubbin A.G."/>
            <person name="Shore J.S."/>
        </authorList>
    </citation>
    <scope>NUCLEOTIDE SEQUENCE</scope>
    <source>
        <strain evidence="1">F60SS</strain>
        <tissue evidence="1">Leaves</tissue>
    </source>
</reference>
<evidence type="ECO:0000313" key="2">
    <source>
        <dbReference type="Proteomes" id="UP001141552"/>
    </source>
</evidence>
<dbReference type="AlphaFoldDB" id="A0A9Q0JB23"/>
<accession>A0A9Q0JB23</accession>
<reference evidence="1" key="2">
    <citation type="journal article" date="2023" name="Plants (Basel)">
        <title>Annotation of the Turnera subulata (Passifloraceae) Draft Genome Reveals the S-Locus Evolved after the Divergence of Turneroideae from Passifloroideae in a Stepwise Manner.</title>
        <authorList>
            <person name="Henning P.M."/>
            <person name="Roalson E.H."/>
            <person name="Mir W."/>
            <person name="McCubbin A.G."/>
            <person name="Shore J.S."/>
        </authorList>
    </citation>
    <scope>NUCLEOTIDE SEQUENCE</scope>
    <source>
        <strain evidence="1">F60SS</strain>
    </source>
</reference>
<sequence length="58" mass="6540">MDGSSSYHHGSDRGRGAITCVEYTATWLDCWSYVHACLRSHNHCLYLPSLRLLPITTS</sequence>
<dbReference type="EMBL" id="JAKUCV010004577">
    <property type="protein sequence ID" value="KAJ4834929.1"/>
    <property type="molecule type" value="Genomic_DNA"/>
</dbReference>